<keyword evidence="4" id="KW-0456">Lyase</keyword>
<evidence type="ECO:0000259" key="6">
    <source>
        <dbReference type="Pfam" id="PF16889"/>
    </source>
</evidence>
<dbReference type="EMBL" id="MH449678">
    <property type="protein sequence ID" value="AXL04931.1"/>
    <property type="molecule type" value="Genomic_DNA"/>
</dbReference>
<dbReference type="Pfam" id="PF07940">
    <property type="entry name" value="Hepar_II_III_C"/>
    <property type="match status" value="1"/>
</dbReference>
<dbReference type="GO" id="GO:0042597">
    <property type="term" value="C:periplasmic space"/>
    <property type="evidence" value="ECO:0007669"/>
    <property type="project" value="UniProtKB-SubCell"/>
</dbReference>
<proteinExistence type="predicted"/>
<dbReference type="Gene3D" id="2.70.98.70">
    <property type="match status" value="1"/>
</dbReference>
<protein>
    <submittedName>
        <fullName evidence="7">Uncharacterized protein</fullName>
    </submittedName>
</protein>
<comment type="subcellular location">
    <subcellularLocation>
        <location evidence="1">Periplasm</location>
    </subcellularLocation>
</comment>
<evidence type="ECO:0000259" key="5">
    <source>
        <dbReference type="Pfam" id="PF07940"/>
    </source>
</evidence>
<dbReference type="Gene3D" id="1.50.10.100">
    <property type="entry name" value="Chondroitin AC/alginate lyase"/>
    <property type="match status" value="1"/>
</dbReference>
<dbReference type="InterPro" id="IPR031680">
    <property type="entry name" value="Hepar_II_III_N"/>
</dbReference>
<keyword evidence="3" id="KW-0574">Periplasm</keyword>
<dbReference type="InterPro" id="IPR008929">
    <property type="entry name" value="Chondroitin_lyas"/>
</dbReference>
<accession>A0A346ACG9</accession>
<dbReference type="PANTHER" id="PTHR39210:SF1">
    <property type="entry name" value="HEPARIN-SULFATE LYASE"/>
    <property type="match status" value="1"/>
</dbReference>
<dbReference type="Pfam" id="PF16889">
    <property type="entry name" value="Hepar_II_III_N"/>
    <property type="match status" value="1"/>
</dbReference>
<evidence type="ECO:0000256" key="3">
    <source>
        <dbReference type="ARBA" id="ARBA00022764"/>
    </source>
</evidence>
<dbReference type="SMR" id="A0A346ACG9"/>
<evidence type="ECO:0000256" key="1">
    <source>
        <dbReference type="ARBA" id="ARBA00004418"/>
    </source>
</evidence>
<keyword evidence="2" id="KW-0732">Signal</keyword>
<feature type="domain" description="Heparinase II/III-like C-terminal" evidence="5">
    <location>
        <begin position="407"/>
        <end position="560"/>
    </location>
</feature>
<gene>
    <name evidence="7" type="primary">orf4</name>
</gene>
<name>A0A346ACG9_AERHY</name>
<reference evidence="7" key="1">
    <citation type="submission" date="2018-06" db="EMBL/GenBank/DDBJ databases">
        <title>Genetic diversity of the Aeromonas Hydrophila O antigens and development of a suspension array for serotype detection.</title>
        <authorList>
            <person name="Cao H."/>
            <person name="Liu B."/>
        </authorList>
    </citation>
    <scope>NUCLEOTIDE SEQUENCE</scope>
    <source>
        <strain evidence="7">G5376</strain>
    </source>
</reference>
<sequence>MSKVLYYFITFLSLRKKSLFLYIIFKAKLKTGFIRKYVYNQEYGNELYKFSVGSYKHDTNFKSHTLNAEILNSANEIACGVIRLFKSNQSIKILASTDWFAFPEHSVIKPWYELSVNDVLGHDIKLTWEPSRFNWIYDLGLAYKVSGDVQYITAASHLFKSWLDYNPYNNSINWVCAQECSIRALNILLFLDQIDAKINGDMYDFFKMTVDRVALTLDYSIAQDNNHSITESAAIFILSTFLINCTHARKDDKLKYQLLANKGKKTLVNSVNDLTLDDGGFAMYSANYQRVVLTVLTLVEYYRRTHSLPDFSEQYLDNCKALVLSLRDIVDLTSGHSINLGANDGTILFFNRLGSYLDYRPAIQTASYFFIGKLIYNSESANAGLYSLGIDTKDVEYYFDSLSVSESKNYRSWGLTKYQLSIEDCFLFIKYPSYFFRPSQCDLFHMDIWIRGINYLLDLGSYSYNDSGFISSDLSSINSHNTVCVDDIEPMPRLGRFLLGCWPKTNQLDISHSFWSGEYKSIFGYVHSRNISIDGACIYITDTLHHVKNKASLNFNLPSSNWSLYENIISNDDVSIEVEKTSTMDINLISGFESKFYNQVSRIAQFKVVDYPNNETVIIKTKITIKEAK</sequence>
<dbReference type="AlphaFoldDB" id="A0A346ACG9"/>
<dbReference type="GO" id="GO:0016829">
    <property type="term" value="F:lyase activity"/>
    <property type="evidence" value="ECO:0007669"/>
    <property type="project" value="UniProtKB-KW"/>
</dbReference>
<dbReference type="PANTHER" id="PTHR39210">
    <property type="entry name" value="HEPARIN-SULFATE LYASE"/>
    <property type="match status" value="1"/>
</dbReference>
<dbReference type="InterPro" id="IPR012480">
    <property type="entry name" value="Hepar_II_III_C"/>
</dbReference>
<evidence type="ECO:0000313" key="7">
    <source>
        <dbReference type="EMBL" id="AXL04931.1"/>
    </source>
</evidence>
<evidence type="ECO:0000256" key="4">
    <source>
        <dbReference type="ARBA" id="ARBA00023239"/>
    </source>
</evidence>
<feature type="domain" description="Heparin-sulfate lyase N-terminal" evidence="6">
    <location>
        <begin position="68"/>
        <end position="320"/>
    </location>
</feature>
<dbReference type="SUPFAM" id="SSF48230">
    <property type="entry name" value="Chondroitin AC/alginate lyase"/>
    <property type="match status" value="1"/>
</dbReference>
<evidence type="ECO:0000256" key="2">
    <source>
        <dbReference type="ARBA" id="ARBA00022729"/>
    </source>
</evidence>
<organism evidence="7">
    <name type="scientific">Aeromonas hydrophila</name>
    <dbReference type="NCBI Taxonomy" id="644"/>
    <lineage>
        <taxon>Bacteria</taxon>
        <taxon>Pseudomonadati</taxon>
        <taxon>Pseudomonadota</taxon>
        <taxon>Gammaproteobacteria</taxon>
        <taxon>Aeromonadales</taxon>
        <taxon>Aeromonadaceae</taxon>
        <taxon>Aeromonas</taxon>
    </lineage>
</organism>